<dbReference type="Proteomes" id="UP001255416">
    <property type="component" value="Unassembled WGS sequence"/>
</dbReference>
<dbReference type="EMBL" id="JASMWN010000044">
    <property type="protein sequence ID" value="MDU9007071.1"/>
    <property type="molecule type" value="Genomic_DNA"/>
</dbReference>
<dbReference type="RefSeq" id="WP_316782677.1">
    <property type="nucleotide sequence ID" value="NZ_JASMWN010000044.1"/>
</dbReference>
<dbReference type="SMART" id="SM00528">
    <property type="entry name" value="HNS"/>
    <property type="match status" value="1"/>
</dbReference>
<evidence type="ECO:0000313" key="3">
    <source>
        <dbReference type="EMBL" id="MDU9007071.1"/>
    </source>
</evidence>
<reference evidence="4" key="1">
    <citation type="submission" date="2023-05" db="EMBL/GenBank/DDBJ databases">
        <title>Sedimentitalea sp. nov. JM2-8.</title>
        <authorList>
            <person name="Huang J."/>
        </authorList>
    </citation>
    <scope>NUCLEOTIDE SEQUENCE [LARGE SCALE GENOMIC DNA]</scope>
    <source>
        <strain evidence="4">KHS03</strain>
    </source>
</reference>
<dbReference type="Pfam" id="PF00816">
    <property type="entry name" value="Histone_HNS"/>
    <property type="match status" value="1"/>
</dbReference>
<evidence type="ECO:0000313" key="4">
    <source>
        <dbReference type="Proteomes" id="UP001255416"/>
    </source>
</evidence>
<proteinExistence type="predicted"/>
<dbReference type="InterPro" id="IPR037150">
    <property type="entry name" value="H-NS_C_dom_sf"/>
</dbReference>
<evidence type="ECO:0000256" key="1">
    <source>
        <dbReference type="SAM" id="MobiDB-lite"/>
    </source>
</evidence>
<evidence type="ECO:0000259" key="2">
    <source>
        <dbReference type="SMART" id="SM00528"/>
    </source>
</evidence>
<sequence>MAKINLNKLSLKELQALEKDIAKAIVSFEQNRRKEALVAVEAKAKEFGFSLSELTANREKQQAASAPKYRHPDEPTLTWSGRGRRPTWFVEAVEGGMSPEAMLIT</sequence>
<name>A0ABU3VLJ8_9RHOB</name>
<feature type="domain" description="DNA-binding protein H-NS-like C-terminal" evidence="2">
    <location>
        <begin position="59"/>
        <end position="104"/>
    </location>
</feature>
<dbReference type="SUPFAM" id="SSF81273">
    <property type="entry name" value="H-NS histone-like proteins"/>
    <property type="match status" value="1"/>
</dbReference>
<gene>
    <name evidence="3" type="ORF">QO231_24940</name>
</gene>
<dbReference type="Gene3D" id="4.10.430.10">
    <property type="entry name" value="Histone-like protein H-NS, C-terminal domain"/>
    <property type="match status" value="1"/>
</dbReference>
<accession>A0ABU3VLJ8</accession>
<comment type="caution">
    <text evidence="3">The sequence shown here is derived from an EMBL/GenBank/DDBJ whole genome shotgun (WGS) entry which is preliminary data.</text>
</comment>
<feature type="region of interest" description="Disordered" evidence="1">
    <location>
        <begin position="60"/>
        <end position="82"/>
    </location>
</feature>
<dbReference type="InterPro" id="IPR027444">
    <property type="entry name" value="H-NS_C_dom"/>
</dbReference>
<protein>
    <submittedName>
        <fullName evidence="3">H-NS histone family protein</fullName>
    </submittedName>
</protein>
<keyword evidence="4" id="KW-1185">Reference proteome</keyword>
<organism evidence="3 4">
    <name type="scientific">Sedimentitalea todarodis</name>
    <dbReference type="NCBI Taxonomy" id="1631240"/>
    <lineage>
        <taxon>Bacteria</taxon>
        <taxon>Pseudomonadati</taxon>
        <taxon>Pseudomonadota</taxon>
        <taxon>Alphaproteobacteria</taxon>
        <taxon>Rhodobacterales</taxon>
        <taxon>Paracoccaceae</taxon>
        <taxon>Sedimentitalea</taxon>
    </lineage>
</organism>